<feature type="chain" id="PRO_5035758652" evidence="1">
    <location>
        <begin position="21"/>
        <end position="81"/>
    </location>
</feature>
<reference evidence="2" key="1">
    <citation type="submission" date="2020-10" db="EMBL/GenBank/DDBJ databases">
        <authorList>
            <person name="Kikuchi T."/>
        </authorList>
    </citation>
    <scope>NUCLEOTIDE SEQUENCE</scope>
    <source>
        <strain evidence="2">NKZ352</strain>
    </source>
</reference>
<dbReference type="EMBL" id="CAJGYM010000102">
    <property type="protein sequence ID" value="CAD6197696.1"/>
    <property type="molecule type" value="Genomic_DNA"/>
</dbReference>
<dbReference type="AlphaFoldDB" id="A0A8S1HMP2"/>
<sequence length="81" mass="9567">MSRYFQLLLAFSLALVFVEARFGGNNERRLQDVMFSAQMPTWRRSSRFPQVQGFMPVASFSDIPSRPLFFGSWRKRIAEDW</sequence>
<evidence type="ECO:0000313" key="3">
    <source>
        <dbReference type="Proteomes" id="UP000835052"/>
    </source>
</evidence>
<name>A0A8S1HMP2_9PELO</name>
<keyword evidence="1" id="KW-0732">Signal</keyword>
<evidence type="ECO:0000256" key="1">
    <source>
        <dbReference type="SAM" id="SignalP"/>
    </source>
</evidence>
<proteinExistence type="predicted"/>
<protein>
    <submittedName>
        <fullName evidence="2">Uncharacterized protein</fullName>
    </submittedName>
</protein>
<dbReference type="Proteomes" id="UP000835052">
    <property type="component" value="Unassembled WGS sequence"/>
</dbReference>
<comment type="caution">
    <text evidence="2">The sequence shown here is derived from an EMBL/GenBank/DDBJ whole genome shotgun (WGS) entry which is preliminary data.</text>
</comment>
<evidence type="ECO:0000313" key="2">
    <source>
        <dbReference type="EMBL" id="CAD6197696.1"/>
    </source>
</evidence>
<organism evidence="2 3">
    <name type="scientific">Caenorhabditis auriculariae</name>
    <dbReference type="NCBI Taxonomy" id="2777116"/>
    <lineage>
        <taxon>Eukaryota</taxon>
        <taxon>Metazoa</taxon>
        <taxon>Ecdysozoa</taxon>
        <taxon>Nematoda</taxon>
        <taxon>Chromadorea</taxon>
        <taxon>Rhabditida</taxon>
        <taxon>Rhabditina</taxon>
        <taxon>Rhabditomorpha</taxon>
        <taxon>Rhabditoidea</taxon>
        <taxon>Rhabditidae</taxon>
        <taxon>Peloderinae</taxon>
        <taxon>Caenorhabditis</taxon>
    </lineage>
</organism>
<feature type="signal peptide" evidence="1">
    <location>
        <begin position="1"/>
        <end position="20"/>
    </location>
</feature>
<keyword evidence="3" id="KW-1185">Reference proteome</keyword>
<dbReference type="OrthoDB" id="5813798at2759"/>
<accession>A0A8S1HMP2</accession>
<gene>
    <name evidence="2" type="ORF">CAUJ_LOCUS13605</name>
</gene>